<evidence type="ECO:0000313" key="3">
    <source>
        <dbReference type="Proteomes" id="UP000646244"/>
    </source>
</evidence>
<comment type="caution">
    <text evidence="2">The sequence shown here is derived from an EMBL/GenBank/DDBJ whole genome shotgun (WGS) entry which is preliminary data.</text>
</comment>
<name>A0A918WF11_STRCJ</name>
<protein>
    <recommendedName>
        <fullName evidence="1">DUF6596 domain-containing protein</fullName>
    </recommendedName>
</protein>
<proteinExistence type="predicted"/>
<gene>
    <name evidence="2" type="ORF">GCM10010507_20140</name>
</gene>
<dbReference type="Proteomes" id="UP000646244">
    <property type="component" value="Unassembled WGS sequence"/>
</dbReference>
<dbReference type="InterPro" id="IPR046531">
    <property type="entry name" value="DUF6596"/>
</dbReference>
<dbReference type="AlphaFoldDB" id="A0A918WF11"/>
<accession>A0A918WF11</accession>
<feature type="domain" description="DUF6596" evidence="1">
    <location>
        <begin position="28"/>
        <end position="89"/>
    </location>
</feature>
<dbReference type="Gene3D" id="2.120.10.70">
    <property type="entry name" value="Fucose-specific lectin"/>
    <property type="match status" value="1"/>
</dbReference>
<evidence type="ECO:0000313" key="2">
    <source>
        <dbReference type="EMBL" id="GHC44982.1"/>
    </source>
</evidence>
<evidence type="ECO:0000259" key="1">
    <source>
        <dbReference type="Pfam" id="PF20239"/>
    </source>
</evidence>
<sequence>MPVRTSCRIRHARLEGTTVHLCLGPAQLPSVLRVVYLVFTEGYAASSGDDLLRPDLADEAMRLAPILDRLLHGEREVTGLLALLLTDAGARQGSTRRGPGAARRPGPRALDADLIAGEQISGDGAVSSHLAAVSRIPANMEVFSCSRSPEGGIDTHYGYEGDRWRLRRIAPVDTAFITTPLAALLRVPGHMEVWWDSRPRSLDGAYWYGQDWTRYQLSPGPMSIGLAAVSHKLEHMEVMWVGEDGAVNTVYWYGP</sequence>
<reference evidence="2" key="1">
    <citation type="journal article" date="2014" name="Int. J. Syst. Evol. Microbiol.">
        <title>Complete genome sequence of Corynebacterium casei LMG S-19264T (=DSM 44701T), isolated from a smear-ripened cheese.</title>
        <authorList>
            <consortium name="US DOE Joint Genome Institute (JGI-PGF)"/>
            <person name="Walter F."/>
            <person name="Albersmeier A."/>
            <person name="Kalinowski J."/>
            <person name="Ruckert C."/>
        </authorList>
    </citation>
    <scope>NUCLEOTIDE SEQUENCE</scope>
    <source>
        <strain evidence="2">JCM 4633</strain>
    </source>
</reference>
<dbReference type="EMBL" id="BMVB01000005">
    <property type="protein sequence ID" value="GHC44982.1"/>
    <property type="molecule type" value="Genomic_DNA"/>
</dbReference>
<dbReference type="PANTHER" id="PTHR47756:SF2">
    <property type="entry name" value="BLL6612 PROTEIN"/>
    <property type="match status" value="1"/>
</dbReference>
<organism evidence="2 3">
    <name type="scientific">Streptomyces cinnamoneus</name>
    <name type="common">Streptoverticillium cinnamoneum</name>
    <dbReference type="NCBI Taxonomy" id="53446"/>
    <lineage>
        <taxon>Bacteria</taxon>
        <taxon>Bacillati</taxon>
        <taxon>Actinomycetota</taxon>
        <taxon>Actinomycetes</taxon>
        <taxon>Kitasatosporales</taxon>
        <taxon>Streptomycetaceae</taxon>
        <taxon>Streptomyces</taxon>
        <taxon>Streptomyces cinnamoneus group</taxon>
    </lineage>
</organism>
<dbReference type="SUPFAM" id="SSF89372">
    <property type="entry name" value="Fucose-specific lectin"/>
    <property type="match status" value="1"/>
</dbReference>
<dbReference type="Pfam" id="PF20239">
    <property type="entry name" value="DUF6596"/>
    <property type="match status" value="1"/>
</dbReference>
<reference evidence="2" key="2">
    <citation type="submission" date="2020-09" db="EMBL/GenBank/DDBJ databases">
        <authorList>
            <person name="Sun Q."/>
            <person name="Ohkuma M."/>
        </authorList>
    </citation>
    <scope>NUCLEOTIDE SEQUENCE</scope>
    <source>
        <strain evidence="2">JCM 4633</strain>
    </source>
</reference>
<dbReference type="PANTHER" id="PTHR47756">
    <property type="entry name" value="BLL6612 PROTEIN-RELATED"/>
    <property type="match status" value="1"/>
</dbReference>